<dbReference type="EMBL" id="RSCL01000027">
    <property type="protein sequence ID" value="RUS99252.1"/>
    <property type="molecule type" value="Genomic_DNA"/>
</dbReference>
<sequence>MKLENIISRLSEEQVKADNELVTQIQIKLRGLGLYPGGKFVDGDFGPRTRNAIKSFCDAVGIPFPQYDRNFAQNLLTRKQLPSVLGMVTSNRTQTFQNLLDIAKATRPSEGEVAFLHRGIQNSKYIAEIVEYAERLTTKHEPQALPSTDTSYPKRGFIPNIDSQGLNFLHSDIKEACICIGNFANGEIKTRWLGKNALEERQFWSASKIIPILNTVCDANTKAPGVDIANCYINESRNKFTDIALDIISYRGKITSSNAGAACLKLFQTPTALETWVKNITGNQQLSFRGGYGENAFIRQPKLFDRISGKQILTSPGAPLDGQNLLSAYDLTRLISMLGWHWHLPGDSRLPGAQWQSLKSIVQAMGNDRARYIDVAIETLGLENVITSPVIISKLGNGFSESRTSHEITYVAFVEFIDERNSSANQPGKFKTLAMTLRAAVQPPRTLVEVDARMAADVTEIIRRVIVNEII</sequence>
<evidence type="ECO:0000313" key="3">
    <source>
        <dbReference type="Proteomes" id="UP000271624"/>
    </source>
</evidence>
<gene>
    <name evidence="2" type="ORF">DSM106972_079540</name>
</gene>
<dbReference type="Gene3D" id="1.10.101.10">
    <property type="entry name" value="PGBD-like superfamily/PGBD"/>
    <property type="match status" value="1"/>
</dbReference>
<reference evidence="2" key="2">
    <citation type="journal article" date="2019" name="Genome Biol. Evol.">
        <title>Day and night: Metabolic profiles and evolutionary relationships of six axenic non-marine cyanobacteria.</title>
        <authorList>
            <person name="Will S.E."/>
            <person name="Henke P."/>
            <person name="Boedeker C."/>
            <person name="Huang S."/>
            <person name="Brinkmann H."/>
            <person name="Rohde M."/>
            <person name="Jarek M."/>
            <person name="Friedl T."/>
            <person name="Seufert S."/>
            <person name="Schumacher M."/>
            <person name="Overmann J."/>
            <person name="Neumann-Schaal M."/>
            <person name="Petersen J."/>
        </authorList>
    </citation>
    <scope>NUCLEOTIDE SEQUENCE [LARGE SCALE GENOMIC DNA]</scope>
    <source>
        <strain evidence="2">PCC 7102</strain>
    </source>
</reference>
<organism evidence="2 3">
    <name type="scientific">Dulcicalothrix desertica PCC 7102</name>
    <dbReference type="NCBI Taxonomy" id="232991"/>
    <lineage>
        <taxon>Bacteria</taxon>
        <taxon>Bacillati</taxon>
        <taxon>Cyanobacteriota</taxon>
        <taxon>Cyanophyceae</taxon>
        <taxon>Nostocales</taxon>
        <taxon>Calotrichaceae</taxon>
        <taxon>Dulcicalothrix</taxon>
    </lineage>
</organism>
<reference evidence="2" key="1">
    <citation type="submission" date="2018-12" db="EMBL/GenBank/DDBJ databases">
        <authorList>
            <person name="Will S."/>
            <person name="Neumann-Schaal M."/>
            <person name="Henke P."/>
        </authorList>
    </citation>
    <scope>NUCLEOTIDE SEQUENCE</scope>
    <source>
        <strain evidence="2">PCC 7102</strain>
    </source>
</reference>
<protein>
    <recommendedName>
        <fullName evidence="1">Peptidoglycan binding-like domain-containing protein</fullName>
    </recommendedName>
</protein>
<evidence type="ECO:0000259" key="1">
    <source>
        <dbReference type="Pfam" id="PF01471"/>
    </source>
</evidence>
<dbReference type="InterPro" id="IPR002477">
    <property type="entry name" value="Peptidoglycan-bd-like"/>
</dbReference>
<feature type="domain" description="Peptidoglycan binding-like" evidence="1">
    <location>
        <begin position="19"/>
        <end position="56"/>
    </location>
</feature>
<dbReference type="Pfam" id="PF01471">
    <property type="entry name" value="PG_binding_1"/>
    <property type="match status" value="1"/>
</dbReference>
<comment type="caution">
    <text evidence="2">The sequence shown here is derived from an EMBL/GenBank/DDBJ whole genome shotgun (WGS) entry which is preliminary data.</text>
</comment>
<keyword evidence="3" id="KW-1185">Reference proteome</keyword>
<dbReference type="SUPFAM" id="SSF47090">
    <property type="entry name" value="PGBD-like"/>
    <property type="match status" value="1"/>
</dbReference>
<dbReference type="InterPro" id="IPR036366">
    <property type="entry name" value="PGBDSf"/>
</dbReference>
<proteinExistence type="predicted"/>
<dbReference type="AlphaFoldDB" id="A0A433UZI7"/>
<accession>A0A433UZI7</accession>
<dbReference type="Proteomes" id="UP000271624">
    <property type="component" value="Unassembled WGS sequence"/>
</dbReference>
<dbReference type="InterPro" id="IPR036365">
    <property type="entry name" value="PGBD-like_sf"/>
</dbReference>
<dbReference type="RefSeq" id="WP_201800847.1">
    <property type="nucleotide sequence ID" value="NZ_RSCL01000027.1"/>
</dbReference>
<name>A0A433UZI7_9CYAN</name>
<evidence type="ECO:0000313" key="2">
    <source>
        <dbReference type="EMBL" id="RUS99252.1"/>
    </source>
</evidence>